<comment type="caution">
    <text evidence="1">The sequence shown here is derived from an EMBL/GenBank/DDBJ whole genome shotgun (WGS) entry which is preliminary data.</text>
</comment>
<proteinExistence type="predicted"/>
<gene>
    <name evidence="1" type="ORF">NSPZN2_10723</name>
</gene>
<dbReference type="Proteomes" id="UP000675880">
    <property type="component" value="Unassembled WGS sequence"/>
</dbReference>
<reference evidence="1 2" key="1">
    <citation type="submission" date="2021-02" db="EMBL/GenBank/DDBJ databases">
        <authorList>
            <person name="Han P."/>
        </authorList>
    </citation>
    <scope>NUCLEOTIDE SEQUENCE [LARGE SCALE GENOMIC DNA]</scope>
    <source>
        <strain evidence="1">Candidatus Nitrospira sp. ZN2</strain>
    </source>
</reference>
<protein>
    <submittedName>
        <fullName evidence="1">Uracil-DNA glycosylase</fullName>
        <ecNumber evidence="1">3.2.2.27</ecNumber>
    </submittedName>
</protein>
<dbReference type="EC" id="3.2.2.27" evidence="1"/>
<keyword evidence="1" id="KW-0326">Glycosidase</keyword>
<name>A0ABM8QKD1_9BACT</name>
<organism evidence="1 2">
    <name type="scientific">Nitrospira defluvii</name>
    <dbReference type="NCBI Taxonomy" id="330214"/>
    <lineage>
        <taxon>Bacteria</taxon>
        <taxon>Pseudomonadati</taxon>
        <taxon>Nitrospirota</taxon>
        <taxon>Nitrospiria</taxon>
        <taxon>Nitrospirales</taxon>
        <taxon>Nitrospiraceae</taxon>
        <taxon>Nitrospira</taxon>
    </lineage>
</organism>
<sequence>MAITEWQVIQQAIQTCRHCETEQVPYLKVPRGQKRKPSSRPVRPVRLYFVSVAPPWGGAYFWDETKRDAVREGLFTALISAVGMKIRNCDEFIANSFFLSPAVKCPSMCKEKDHAPSRQAIRYCQNFLLDELLAAQPERILALGKVPFESLCDRFNLRASKKVSEFRKEIWRVRLRGEGGSVEWNLFPWKQSK</sequence>
<accession>A0ABM8QKD1</accession>
<dbReference type="SUPFAM" id="SSF52141">
    <property type="entry name" value="Uracil-DNA glycosylase-like"/>
    <property type="match status" value="1"/>
</dbReference>
<evidence type="ECO:0000313" key="2">
    <source>
        <dbReference type="Proteomes" id="UP000675880"/>
    </source>
</evidence>
<dbReference type="RefSeq" id="WP_213040572.1">
    <property type="nucleotide sequence ID" value="NZ_CAJNBJ010000001.1"/>
</dbReference>
<dbReference type="InterPro" id="IPR036895">
    <property type="entry name" value="Uracil-DNA_glycosylase-like_sf"/>
</dbReference>
<keyword evidence="2" id="KW-1185">Reference proteome</keyword>
<evidence type="ECO:0000313" key="1">
    <source>
        <dbReference type="EMBL" id="CAE6700769.1"/>
    </source>
</evidence>
<keyword evidence="1" id="KW-0378">Hydrolase</keyword>
<dbReference type="Gene3D" id="3.40.470.10">
    <property type="entry name" value="Uracil-DNA glycosylase-like domain"/>
    <property type="match status" value="1"/>
</dbReference>
<dbReference type="EMBL" id="CAJNBJ010000001">
    <property type="protein sequence ID" value="CAE6700769.1"/>
    <property type="molecule type" value="Genomic_DNA"/>
</dbReference>
<dbReference type="GO" id="GO:0004844">
    <property type="term" value="F:uracil DNA N-glycosylase activity"/>
    <property type="evidence" value="ECO:0007669"/>
    <property type="project" value="UniProtKB-EC"/>
</dbReference>